<dbReference type="AlphaFoldDB" id="A0AAP0NVX7"/>
<reference evidence="1 2" key="1">
    <citation type="submission" date="2024-01" db="EMBL/GenBank/DDBJ databases">
        <title>Genome assemblies of Stephania.</title>
        <authorList>
            <person name="Yang L."/>
        </authorList>
    </citation>
    <scope>NUCLEOTIDE SEQUENCE [LARGE SCALE GENOMIC DNA]</scope>
    <source>
        <strain evidence="1">JXDWG</strain>
        <tissue evidence="1">Leaf</tissue>
    </source>
</reference>
<dbReference type="EMBL" id="JBBNAG010000007">
    <property type="protein sequence ID" value="KAK9118376.1"/>
    <property type="molecule type" value="Genomic_DNA"/>
</dbReference>
<accession>A0AAP0NVX7</accession>
<comment type="caution">
    <text evidence="1">The sequence shown here is derived from an EMBL/GenBank/DDBJ whole genome shotgun (WGS) entry which is preliminary data.</text>
</comment>
<keyword evidence="2" id="KW-1185">Reference proteome</keyword>
<organism evidence="1 2">
    <name type="scientific">Stephania cephalantha</name>
    <dbReference type="NCBI Taxonomy" id="152367"/>
    <lineage>
        <taxon>Eukaryota</taxon>
        <taxon>Viridiplantae</taxon>
        <taxon>Streptophyta</taxon>
        <taxon>Embryophyta</taxon>
        <taxon>Tracheophyta</taxon>
        <taxon>Spermatophyta</taxon>
        <taxon>Magnoliopsida</taxon>
        <taxon>Ranunculales</taxon>
        <taxon>Menispermaceae</taxon>
        <taxon>Menispermoideae</taxon>
        <taxon>Cissampelideae</taxon>
        <taxon>Stephania</taxon>
    </lineage>
</organism>
<dbReference type="Proteomes" id="UP001419268">
    <property type="component" value="Unassembled WGS sequence"/>
</dbReference>
<proteinExistence type="predicted"/>
<name>A0AAP0NVX7_9MAGN</name>
<evidence type="ECO:0000313" key="2">
    <source>
        <dbReference type="Proteomes" id="UP001419268"/>
    </source>
</evidence>
<sequence>MEFCNYSLSLMTASSMTVRCGSLRFGSSSVMVKGSMKAPFDALILKLKKNSSRR</sequence>
<evidence type="ECO:0000313" key="1">
    <source>
        <dbReference type="EMBL" id="KAK9118376.1"/>
    </source>
</evidence>
<gene>
    <name evidence="1" type="ORF">Scep_016469</name>
</gene>
<protein>
    <submittedName>
        <fullName evidence="1">Uncharacterized protein</fullName>
    </submittedName>
</protein>